<dbReference type="HOGENOM" id="CLU_161124_3_1_6"/>
<evidence type="ECO:0000313" key="11">
    <source>
        <dbReference type="EMBL" id="ABP81374.1"/>
    </source>
</evidence>
<keyword evidence="8 9" id="KW-0051">Antiviral defense</keyword>
<evidence type="ECO:0000256" key="3">
    <source>
        <dbReference type="ARBA" id="ARBA00022722"/>
    </source>
</evidence>
<evidence type="ECO:0000256" key="2">
    <source>
        <dbReference type="ARBA" id="ARBA00009959"/>
    </source>
</evidence>
<evidence type="ECO:0000256" key="9">
    <source>
        <dbReference type="HAMAP-Rule" id="MF_01471"/>
    </source>
</evidence>
<name>A4VQX3_STUS1</name>
<comment type="function">
    <text evidence="9">CRISPR (clustered regularly interspaced short palindromic repeat), is an adaptive immune system that provides protection against mobile genetic elements (viruses, transposable elements and conjugative plasmids). CRISPR clusters contain sequences complementary to antecedent mobile elements and target invading nucleic acids. CRISPR clusters are transcribed and processed into CRISPR RNA (crRNA). Functions as a ssRNA-specific endoribonuclease. Involved in the integration of spacer DNA into the CRISPR cassette.</text>
</comment>
<dbReference type="eggNOG" id="COG1343">
    <property type="taxonomic scope" value="Bacteria"/>
</dbReference>
<gene>
    <name evidence="9" type="primary">cas2</name>
    <name evidence="11" type="ordered locus">PST_3751</name>
</gene>
<keyword evidence="12" id="KW-1185">Reference proteome</keyword>
<protein>
    <recommendedName>
        <fullName evidence="9">CRISPR-associated endoribonuclease Cas2</fullName>
        <ecNumber evidence="9">3.1.-.-</ecNumber>
    </recommendedName>
</protein>
<evidence type="ECO:0000256" key="8">
    <source>
        <dbReference type="ARBA" id="ARBA00023118"/>
    </source>
</evidence>
<evidence type="ECO:0000256" key="4">
    <source>
        <dbReference type="ARBA" id="ARBA00022723"/>
    </source>
</evidence>
<dbReference type="PANTHER" id="PTHR34405:SF3">
    <property type="entry name" value="CRISPR-ASSOCIATED ENDORIBONUCLEASE CAS2 3"/>
    <property type="match status" value="1"/>
</dbReference>
<keyword evidence="4 9" id="KW-0479">Metal-binding</keyword>
<dbReference type="InterPro" id="IPR021127">
    <property type="entry name" value="CRISPR_associated_Cas2"/>
</dbReference>
<evidence type="ECO:0000256" key="5">
    <source>
        <dbReference type="ARBA" id="ARBA00022759"/>
    </source>
</evidence>
<dbReference type="EC" id="3.1.-.-" evidence="9"/>
<evidence type="ECO:0000256" key="7">
    <source>
        <dbReference type="ARBA" id="ARBA00022842"/>
    </source>
</evidence>
<feature type="binding site" evidence="9">
    <location>
        <position position="11"/>
    </location>
    <ligand>
        <name>Mg(2+)</name>
        <dbReference type="ChEBI" id="CHEBI:18420"/>
        <note>catalytic</note>
    </ligand>
</feature>
<dbReference type="GO" id="GO:0046872">
    <property type="term" value="F:metal ion binding"/>
    <property type="evidence" value="ECO:0007669"/>
    <property type="project" value="UniProtKB-UniRule"/>
</dbReference>
<evidence type="ECO:0000256" key="6">
    <source>
        <dbReference type="ARBA" id="ARBA00022801"/>
    </source>
</evidence>
<keyword evidence="3 9" id="KW-0540">Nuclease</keyword>
<dbReference type="EMBL" id="CP000304">
    <property type="protein sequence ID" value="ABP81374.1"/>
    <property type="molecule type" value="Genomic_DNA"/>
</dbReference>
<comment type="similarity">
    <text evidence="2 9 10">Belongs to the CRISPR-associated endoribonuclease Cas2 protein family.</text>
</comment>
<dbReference type="SUPFAM" id="SSF143430">
    <property type="entry name" value="TTP0101/SSO1404-like"/>
    <property type="match status" value="1"/>
</dbReference>
<dbReference type="HAMAP" id="MF_01471">
    <property type="entry name" value="Cas2"/>
    <property type="match status" value="1"/>
</dbReference>
<organism evidence="11 12">
    <name type="scientific">Stutzerimonas stutzeri (strain A1501)</name>
    <name type="common">Pseudomonas stutzeri</name>
    <dbReference type="NCBI Taxonomy" id="379731"/>
    <lineage>
        <taxon>Bacteria</taxon>
        <taxon>Pseudomonadati</taxon>
        <taxon>Pseudomonadota</taxon>
        <taxon>Gammaproteobacteria</taxon>
        <taxon>Pseudomonadales</taxon>
        <taxon>Pseudomonadaceae</taxon>
        <taxon>Stutzerimonas</taxon>
    </lineage>
</organism>
<dbReference type="NCBIfam" id="TIGR01573">
    <property type="entry name" value="cas2"/>
    <property type="match status" value="1"/>
</dbReference>
<dbReference type="GO" id="GO:0051607">
    <property type="term" value="P:defense response to virus"/>
    <property type="evidence" value="ECO:0007669"/>
    <property type="project" value="UniProtKB-UniRule"/>
</dbReference>
<dbReference type="KEGG" id="psa:PST_3751"/>
<dbReference type="GO" id="GO:0043571">
    <property type="term" value="P:maintenance of CRISPR repeat elements"/>
    <property type="evidence" value="ECO:0007669"/>
    <property type="project" value="UniProtKB-UniRule"/>
</dbReference>
<dbReference type="Proteomes" id="UP000000233">
    <property type="component" value="Chromosome"/>
</dbReference>
<keyword evidence="7 9" id="KW-0460">Magnesium</keyword>
<comment type="subunit">
    <text evidence="9">Homodimer, forms a heterotetramer with a Cas1 homodimer.</text>
</comment>
<dbReference type="InterPro" id="IPR019199">
    <property type="entry name" value="Virulence_VapD/CRISPR_Cas2"/>
</dbReference>
<dbReference type="Pfam" id="PF09827">
    <property type="entry name" value="CRISPR_Cas2"/>
    <property type="match status" value="1"/>
</dbReference>
<dbReference type="Gene3D" id="3.30.70.240">
    <property type="match status" value="1"/>
</dbReference>
<reference evidence="11 12" key="1">
    <citation type="journal article" date="2008" name="Proc. Natl. Acad. Sci. U.S.A.">
        <title>Nitrogen fixation island and rhizosphere competence traits in the genome of root-associated Pseudomonas stutzeri A1501.</title>
        <authorList>
            <person name="Yan Y."/>
            <person name="Yang J."/>
            <person name="Dou Y."/>
            <person name="Chen M."/>
            <person name="Ping S."/>
            <person name="Peng J."/>
            <person name="Lu W."/>
            <person name="Zhang W."/>
            <person name="Yao Z."/>
            <person name="Li H."/>
            <person name="Liu W."/>
            <person name="He S."/>
            <person name="Geng L."/>
            <person name="Zhang X."/>
            <person name="Yang F."/>
            <person name="Yu H."/>
            <person name="Zhan Y."/>
            <person name="Li D."/>
            <person name="Lin Z."/>
            <person name="Wang Y."/>
            <person name="Elmerich C."/>
            <person name="Lin M."/>
            <person name="Jin Q."/>
        </authorList>
    </citation>
    <scope>NUCLEOTIDE SEQUENCE [LARGE SCALE GENOMIC DNA]</scope>
    <source>
        <strain evidence="11 12">A1501</strain>
    </source>
</reference>
<sequence length="99" mass="11452">MKPMMILVSYDVSTQETGGDKRLRRLSKACRDFGQRVQYSVFEIEVDAAQWTVLKQRLCDLIDPEQDSLRFYYLGSNWQARVEHVGAKPVLDLNGPLIF</sequence>
<evidence type="ECO:0000256" key="10">
    <source>
        <dbReference type="PIRNR" id="PIRNR032582"/>
    </source>
</evidence>
<dbReference type="CDD" id="cd09725">
    <property type="entry name" value="Cas2_I_II_III"/>
    <property type="match status" value="1"/>
</dbReference>
<keyword evidence="6 9" id="KW-0378">Hydrolase</keyword>
<dbReference type="AlphaFoldDB" id="A4VQX3"/>
<accession>A4VQX3</accession>
<proteinExistence type="inferred from homology"/>
<evidence type="ECO:0000313" key="12">
    <source>
        <dbReference type="Proteomes" id="UP000000233"/>
    </source>
</evidence>
<comment type="cofactor">
    <cofactor evidence="1 9">
        <name>Mg(2+)</name>
        <dbReference type="ChEBI" id="CHEBI:18420"/>
    </cofactor>
</comment>
<dbReference type="GO" id="GO:0016787">
    <property type="term" value="F:hydrolase activity"/>
    <property type="evidence" value="ECO:0007669"/>
    <property type="project" value="UniProtKB-KW"/>
</dbReference>
<dbReference type="PANTHER" id="PTHR34405">
    <property type="entry name" value="CRISPR-ASSOCIATED ENDORIBONUCLEASE CAS2"/>
    <property type="match status" value="1"/>
</dbReference>
<dbReference type="GO" id="GO:0004521">
    <property type="term" value="F:RNA endonuclease activity"/>
    <property type="evidence" value="ECO:0007669"/>
    <property type="project" value="UniProtKB-UniRule"/>
</dbReference>
<evidence type="ECO:0000256" key="1">
    <source>
        <dbReference type="ARBA" id="ARBA00001946"/>
    </source>
</evidence>
<keyword evidence="5 9" id="KW-0255">Endonuclease</keyword>
<dbReference type="PIRSF" id="PIRSF032582">
    <property type="entry name" value="Cas2"/>
    <property type="match status" value="1"/>
</dbReference>